<dbReference type="EMBL" id="CACVKT020008950">
    <property type="protein sequence ID" value="CAC5418793.1"/>
    <property type="molecule type" value="Genomic_DNA"/>
</dbReference>
<proteinExistence type="predicted"/>
<dbReference type="OrthoDB" id="5958466at2759"/>
<feature type="domain" description="DZIP3-like HEPN" evidence="1">
    <location>
        <begin position="34"/>
        <end position="142"/>
    </location>
</feature>
<organism evidence="2 3">
    <name type="scientific">Mytilus coruscus</name>
    <name type="common">Sea mussel</name>
    <dbReference type="NCBI Taxonomy" id="42192"/>
    <lineage>
        <taxon>Eukaryota</taxon>
        <taxon>Metazoa</taxon>
        <taxon>Spiralia</taxon>
        <taxon>Lophotrochozoa</taxon>
        <taxon>Mollusca</taxon>
        <taxon>Bivalvia</taxon>
        <taxon>Autobranchia</taxon>
        <taxon>Pteriomorphia</taxon>
        <taxon>Mytilida</taxon>
        <taxon>Mytiloidea</taxon>
        <taxon>Mytilidae</taxon>
        <taxon>Mytilinae</taxon>
        <taxon>Mytilus</taxon>
    </lineage>
</organism>
<accession>A0A6J8EFQ1</accession>
<sequence>MPAQALERMVSRDKEFRNTLDADERKMIQSLQSGNYDEIDFSLLYKLIRYFKLVDEPTKSWGNTPNTDDVNVGDDTERLRRLRNKITHKTRADMTEIELNKLFSDVTDIGKRADKYLQKQIFEKEIEKLRKCSMDEDTKKKYIKLLEKYLDLQEMYKTNKTNCKIYLGKTIIKRLEDGTLEQDETECMLYLRKVKNETDAVHRINAIKDELNKGNYKVVLLKVEESSVLLKLSVHKTAFSSKDQFENEILSFLERLFGYKEVVELLEKEAEVLISISDYNIPCNKRELVDAKSKLKFDPKSQNWLKLKLKMKDTDNESERVRNNLKQFLDNLTMLDSEILDSNVDVVLETTENAGLPYYLTLRKEIKLSIATDFMDGILLNNQLLFTDFTDKRLLIFDIDGKFIREIILNYRPESIAVVRCMDNTIALTFPEDKQIAIMDVTSTETLKMIKVSGKCWGISYNKNFLYVAIENMIEVLFIGDSFEPRVEKQKFSLPTKKASCITTRGDNLFCADESNHTIFCCDLTGNVIWRFNDAILRCPKSLTTDTNSNLYVLGYFSKNVILVSHDKRSHVQVLKEADGLKNPREIYYDDSSNGLLVCTTEQALYFDIVKHLDTT</sequence>
<reference evidence="2 3" key="1">
    <citation type="submission" date="2020-06" db="EMBL/GenBank/DDBJ databases">
        <authorList>
            <person name="Li R."/>
            <person name="Bekaert M."/>
        </authorList>
    </citation>
    <scope>NUCLEOTIDE SEQUENCE [LARGE SCALE GENOMIC DNA]</scope>
    <source>
        <strain evidence="3">wild</strain>
    </source>
</reference>
<protein>
    <recommendedName>
        <fullName evidence="1">DZIP3-like HEPN domain-containing protein</fullName>
    </recommendedName>
</protein>
<evidence type="ECO:0000259" key="1">
    <source>
        <dbReference type="Pfam" id="PF18738"/>
    </source>
</evidence>
<dbReference type="InterPro" id="IPR011042">
    <property type="entry name" value="6-blade_b-propeller_TolB-like"/>
</dbReference>
<dbReference type="AlphaFoldDB" id="A0A6J8EFQ1"/>
<dbReference type="Pfam" id="PF18738">
    <property type="entry name" value="HEPN_DZIP3"/>
    <property type="match status" value="1"/>
</dbReference>
<keyword evidence="3" id="KW-1185">Reference proteome</keyword>
<evidence type="ECO:0000313" key="2">
    <source>
        <dbReference type="EMBL" id="CAC5418793.1"/>
    </source>
</evidence>
<evidence type="ECO:0000313" key="3">
    <source>
        <dbReference type="Proteomes" id="UP000507470"/>
    </source>
</evidence>
<dbReference type="InterPro" id="IPR011044">
    <property type="entry name" value="Quino_amine_DH_bsu"/>
</dbReference>
<dbReference type="SUPFAM" id="SSF50969">
    <property type="entry name" value="YVTN repeat-like/Quinoprotein amine dehydrogenase"/>
    <property type="match status" value="1"/>
</dbReference>
<dbReference type="Gene3D" id="2.120.10.30">
    <property type="entry name" value="TolB, C-terminal domain"/>
    <property type="match status" value="1"/>
</dbReference>
<name>A0A6J8EFQ1_MYTCO</name>
<gene>
    <name evidence="2" type="ORF">MCOR_51205</name>
</gene>
<dbReference type="InterPro" id="IPR041249">
    <property type="entry name" value="HEPN_DZIP3"/>
</dbReference>
<dbReference type="Proteomes" id="UP000507470">
    <property type="component" value="Unassembled WGS sequence"/>
</dbReference>